<sequence length="268" mass="31466">MQEYTFNLDVNQVIVDGILNGYKSYIHERNEKQRTMLISDAYAWVKGNHIDDQTARECERVGIEYKKARAGYTWGYLQFSDFEDKSMFIVKNAKYFNEENFPGGKGINGRKQRKKNDENYLKKLSRINYNIEFPATPDLFTEDTEGMEILSIFDDNTLKSLEDTDVSRLQKEYNKFYIVTYEIDEAFMISKILVWMPNPNDEKAYLVDDLTELINNSSVDFDDVDITVLESDELDYNYDSPAAVDFDIFHEEELDREQTNNDDDDSRS</sequence>
<reference evidence="1 2" key="1">
    <citation type="submission" date="2017-09" db="EMBL/GenBank/DDBJ databases">
        <title>Large-scale bioinformatics analysis of Bacillus genomes uncovers conserved roles of natural products in bacterial physiology.</title>
        <authorList>
            <consortium name="Agbiome Team Llc"/>
            <person name="Bleich R.M."/>
            <person name="Kirk G.J."/>
            <person name="Santa Maria K.C."/>
            <person name="Allen S.E."/>
            <person name="Farag S."/>
            <person name="Shank E.A."/>
            <person name="Bowers A."/>
        </authorList>
    </citation>
    <scope>NUCLEOTIDE SEQUENCE [LARGE SCALE GENOMIC DNA]</scope>
    <source>
        <strain evidence="1 2">AFS007900</strain>
    </source>
</reference>
<protein>
    <submittedName>
        <fullName evidence="1">Uncharacterized protein</fullName>
    </submittedName>
</protein>
<evidence type="ECO:0000313" key="2">
    <source>
        <dbReference type="Proteomes" id="UP000220502"/>
    </source>
</evidence>
<dbReference type="Proteomes" id="UP000220502">
    <property type="component" value="Unassembled WGS sequence"/>
</dbReference>
<organism evidence="1 2">
    <name type="scientific">Bacillus thuringiensis</name>
    <dbReference type="NCBI Taxonomy" id="1428"/>
    <lineage>
        <taxon>Bacteria</taxon>
        <taxon>Bacillati</taxon>
        <taxon>Bacillota</taxon>
        <taxon>Bacilli</taxon>
        <taxon>Bacillales</taxon>
        <taxon>Bacillaceae</taxon>
        <taxon>Bacillus</taxon>
        <taxon>Bacillus cereus group</taxon>
    </lineage>
</organism>
<comment type="caution">
    <text evidence="1">The sequence shown here is derived from an EMBL/GenBank/DDBJ whole genome shotgun (WGS) entry which is preliminary data.</text>
</comment>
<accession>A0ABD6SIY9</accession>
<dbReference type="EMBL" id="NTXF01000035">
    <property type="protein sequence ID" value="PEX46126.1"/>
    <property type="molecule type" value="Genomic_DNA"/>
</dbReference>
<dbReference type="RefSeq" id="WP_098402965.1">
    <property type="nucleotide sequence ID" value="NZ_NTXF01000035.1"/>
</dbReference>
<evidence type="ECO:0000313" key="1">
    <source>
        <dbReference type="EMBL" id="PEX46126.1"/>
    </source>
</evidence>
<gene>
    <name evidence="1" type="ORF">CN461_21950</name>
</gene>
<proteinExistence type="predicted"/>
<name>A0ABD6SIY9_BACTU</name>
<dbReference type="AlphaFoldDB" id="A0ABD6SIY9"/>